<proteinExistence type="predicted"/>
<name>A0A4Q9MW00_9APHY</name>
<organism evidence="1">
    <name type="scientific">Dichomitus squalens</name>
    <dbReference type="NCBI Taxonomy" id="114155"/>
    <lineage>
        <taxon>Eukaryota</taxon>
        <taxon>Fungi</taxon>
        <taxon>Dikarya</taxon>
        <taxon>Basidiomycota</taxon>
        <taxon>Agaricomycotina</taxon>
        <taxon>Agaricomycetes</taxon>
        <taxon>Polyporales</taxon>
        <taxon>Polyporaceae</taxon>
        <taxon>Dichomitus</taxon>
    </lineage>
</organism>
<dbReference type="EMBL" id="ML143403">
    <property type="protein sequence ID" value="TBU30832.1"/>
    <property type="molecule type" value="Genomic_DNA"/>
</dbReference>
<protein>
    <submittedName>
        <fullName evidence="1">Uncharacterized protein</fullName>
    </submittedName>
</protein>
<gene>
    <name evidence="1" type="ORF">BD311DRAFT_174508</name>
</gene>
<dbReference type="Proteomes" id="UP000292957">
    <property type="component" value="Unassembled WGS sequence"/>
</dbReference>
<reference evidence="1" key="1">
    <citation type="submission" date="2019-01" db="EMBL/GenBank/DDBJ databases">
        <title>Draft genome sequences of three monokaryotic isolates of the white-rot basidiomycete fungus Dichomitus squalens.</title>
        <authorList>
            <consortium name="DOE Joint Genome Institute"/>
            <person name="Lopez S.C."/>
            <person name="Andreopoulos B."/>
            <person name="Pangilinan J."/>
            <person name="Lipzen A."/>
            <person name="Riley R."/>
            <person name="Ahrendt S."/>
            <person name="Ng V."/>
            <person name="Barry K."/>
            <person name="Daum C."/>
            <person name="Grigoriev I.V."/>
            <person name="Hilden K.S."/>
            <person name="Makela M.R."/>
            <person name="de Vries R.P."/>
        </authorList>
    </citation>
    <scope>NUCLEOTIDE SEQUENCE [LARGE SCALE GENOMIC DNA]</scope>
    <source>
        <strain evidence="1">OM18370.1</strain>
    </source>
</reference>
<evidence type="ECO:0000313" key="1">
    <source>
        <dbReference type="EMBL" id="TBU30832.1"/>
    </source>
</evidence>
<sequence>MEACDELKLTVHLTRISNIALGPASIRLTHRRRDISFPSTPAYSASNAANSCLNRSYAHVTGCSKGFSFSANLPCSVRRSSPSAMAVSGESPGSRARVRNKLVRRTAPMPLCAAGTPSSMRSAASLLSATHRHEPERPYRDPASVILLRGVPILSSAVGPCHSEKPSHASTSDLYRLRSPPFAACRTPRGGAPRK</sequence>
<dbReference type="AlphaFoldDB" id="A0A4Q9MW00"/>
<accession>A0A4Q9MW00</accession>